<proteinExistence type="predicted"/>
<organism evidence="1 2">
    <name type="scientific">Brevibacillus brevis</name>
    <name type="common">Bacillus brevis</name>
    <dbReference type="NCBI Taxonomy" id="1393"/>
    <lineage>
        <taxon>Bacteria</taxon>
        <taxon>Bacillati</taxon>
        <taxon>Bacillota</taxon>
        <taxon>Bacilli</taxon>
        <taxon>Bacillales</taxon>
        <taxon>Paenibacillaceae</taxon>
        <taxon>Brevibacillus</taxon>
    </lineage>
</organism>
<gene>
    <name evidence="1" type="ORF">RGB73_23845</name>
</gene>
<protein>
    <submittedName>
        <fullName evidence="1">Uncharacterized protein</fullName>
    </submittedName>
</protein>
<evidence type="ECO:0000313" key="1">
    <source>
        <dbReference type="EMBL" id="WNC13691.1"/>
    </source>
</evidence>
<reference evidence="1 2" key="1">
    <citation type="submission" date="2023-09" db="EMBL/GenBank/DDBJ databases">
        <title>Complete Genome and Methylome dissection of Bacillus brevis NEB573 original source of BbsI restriction endonuclease.</title>
        <authorList>
            <person name="Fomenkov A."/>
            <person name="Roberts R.D."/>
        </authorList>
    </citation>
    <scope>NUCLEOTIDE SEQUENCE [LARGE SCALE GENOMIC DNA]</scope>
    <source>
        <strain evidence="1 2">NEB573</strain>
    </source>
</reference>
<dbReference type="EMBL" id="CP134050">
    <property type="protein sequence ID" value="WNC13691.1"/>
    <property type="molecule type" value="Genomic_DNA"/>
</dbReference>
<dbReference type="Proteomes" id="UP001256827">
    <property type="component" value="Chromosome"/>
</dbReference>
<keyword evidence="2" id="KW-1185">Reference proteome</keyword>
<sequence length="82" mass="9699">MARFGNRLRIEYPRAWLQVKKDRDLTCYTVPITYVVSVTITDFQRIGTHQKVKPSLPFRLHSFCFRIKGLNEFFHVDPDGRA</sequence>
<accession>A0ABY9T121</accession>
<name>A0ABY9T121_BREBE</name>
<evidence type="ECO:0000313" key="2">
    <source>
        <dbReference type="Proteomes" id="UP001256827"/>
    </source>
</evidence>
<dbReference type="RefSeq" id="WP_310765242.1">
    <property type="nucleotide sequence ID" value="NZ_CP134050.1"/>
</dbReference>